<dbReference type="SUPFAM" id="SSF48317">
    <property type="entry name" value="Acid phosphatase/Vanadium-dependent haloperoxidase"/>
    <property type="match status" value="1"/>
</dbReference>
<feature type="transmembrane region" description="Helical" evidence="4">
    <location>
        <begin position="192"/>
        <end position="210"/>
    </location>
</feature>
<feature type="transmembrane region" description="Helical" evidence="4">
    <location>
        <begin position="25"/>
        <end position="55"/>
    </location>
</feature>
<dbReference type="PANTHER" id="PTHR14969">
    <property type="entry name" value="SPHINGOSINE-1-PHOSPHATE PHOSPHOHYDROLASE"/>
    <property type="match status" value="1"/>
</dbReference>
<protein>
    <recommendedName>
        <fullName evidence="1">undecaprenyl-diphosphate phosphatase</fullName>
        <ecNumber evidence="1">3.6.1.27</ecNumber>
    </recommendedName>
    <alternativeName>
        <fullName evidence="2">Undecaprenyl pyrophosphate phosphatase</fullName>
    </alternativeName>
</protein>
<dbReference type="InterPro" id="IPR000326">
    <property type="entry name" value="PAP2/HPO"/>
</dbReference>
<feature type="transmembrane region" description="Helical" evidence="4">
    <location>
        <begin position="142"/>
        <end position="161"/>
    </location>
</feature>
<evidence type="ECO:0000256" key="4">
    <source>
        <dbReference type="SAM" id="Phobius"/>
    </source>
</evidence>
<feature type="transmembrane region" description="Helical" evidence="4">
    <location>
        <begin position="222"/>
        <end position="239"/>
    </location>
</feature>
<evidence type="ECO:0000259" key="5">
    <source>
        <dbReference type="SMART" id="SM00014"/>
    </source>
</evidence>
<dbReference type="PANTHER" id="PTHR14969:SF13">
    <property type="entry name" value="AT30094P"/>
    <property type="match status" value="1"/>
</dbReference>
<dbReference type="EMBL" id="MPRK01000113">
    <property type="protein sequence ID" value="OOZ39783.1"/>
    <property type="molecule type" value="Genomic_DNA"/>
</dbReference>
<keyword evidence="4" id="KW-0812">Transmembrane</keyword>
<comment type="catalytic activity">
    <reaction evidence="3">
        <text>di-trans,octa-cis-undecaprenyl diphosphate + H2O = di-trans,octa-cis-undecaprenyl phosphate + phosphate + H(+)</text>
        <dbReference type="Rhea" id="RHEA:28094"/>
        <dbReference type="ChEBI" id="CHEBI:15377"/>
        <dbReference type="ChEBI" id="CHEBI:15378"/>
        <dbReference type="ChEBI" id="CHEBI:43474"/>
        <dbReference type="ChEBI" id="CHEBI:58405"/>
        <dbReference type="ChEBI" id="CHEBI:60392"/>
        <dbReference type="EC" id="3.6.1.27"/>
    </reaction>
</comment>
<keyword evidence="7" id="KW-1185">Reference proteome</keyword>
<evidence type="ECO:0000313" key="7">
    <source>
        <dbReference type="Proteomes" id="UP000190198"/>
    </source>
</evidence>
<dbReference type="SMART" id="SM00014">
    <property type="entry name" value="acidPPc"/>
    <property type="match status" value="1"/>
</dbReference>
<sequence length="280" mass="30686">MSRRFLLQAPRLTVEKQRMQLRNRYLLLAVIFFLASAGMLLLQFGGGYMAAFGILQQFTQQILSDTVWMWLTRFGDERILLVLTLLFARRRPDIFWAIMVTAVIGGLFSRGIKINVDALRPPAILGEELLHLVGPALKSHSFPSGHTLSTFIFCGVLFVYTTGRYKQLALLLLAGLIALSRVALGVHWPIDLLGGAATGLMAAVLGTWVVSAWQAGLRPRVHLALLIVPLLAMIALLSGDDGNPHAPLLVGAVIGIALLKALYDYRDLFVSSRKSENGVA</sequence>
<dbReference type="Proteomes" id="UP000190198">
    <property type="component" value="Unassembled WGS sequence"/>
</dbReference>
<keyword evidence="4" id="KW-0472">Membrane</keyword>
<dbReference type="AlphaFoldDB" id="A0A1T2L3U8"/>
<evidence type="ECO:0000256" key="2">
    <source>
        <dbReference type="ARBA" id="ARBA00032707"/>
    </source>
</evidence>
<dbReference type="RefSeq" id="WP_135568116.1">
    <property type="nucleotide sequence ID" value="NZ_MPRK01000113.1"/>
</dbReference>
<feature type="domain" description="Phosphatidic acid phosphatase type 2/haloperoxidase" evidence="5">
    <location>
        <begin position="95"/>
        <end position="207"/>
    </location>
</feature>
<feature type="transmembrane region" description="Helical" evidence="4">
    <location>
        <begin position="94"/>
        <end position="112"/>
    </location>
</feature>
<dbReference type="Pfam" id="PF01569">
    <property type="entry name" value="PAP2"/>
    <property type="match status" value="1"/>
</dbReference>
<proteinExistence type="predicted"/>
<feature type="transmembrane region" description="Helical" evidence="4">
    <location>
        <begin position="245"/>
        <end position="263"/>
    </location>
</feature>
<evidence type="ECO:0000256" key="3">
    <source>
        <dbReference type="ARBA" id="ARBA00047594"/>
    </source>
</evidence>
<feature type="transmembrane region" description="Helical" evidence="4">
    <location>
        <begin position="67"/>
        <end position="87"/>
    </location>
</feature>
<reference evidence="6 7" key="1">
    <citation type="submission" date="2016-11" db="EMBL/GenBank/DDBJ databases">
        <title>Mixed transmission modes and dynamic genome evolution in an obligate animal-bacterial symbiosis.</title>
        <authorList>
            <person name="Russell S.L."/>
            <person name="Corbett-Detig R.B."/>
            <person name="Cavanaugh C.M."/>
        </authorList>
    </citation>
    <scope>NUCLEOTIDE SEQUENCE [LARGE SCALE GENOMIC DNA]</scope>
    <source>
        <strain evidence="6">Sp-SM6</strain>
    </source>
</reference>
<dbReference type="EC" id="3.6.1.27" evidence="1"/>
<organism evidence="6 7">
    <name type="scientific">Solemya elarraichensis gill symbiont</name>
    <dbReference type="NCBI Taxonomy" id="1918949"/>
    <lineage>
        <taxon>Bacteria</taxon>
        <taxon>Pseudomonadati</taxon>
        <taxon>Pseudomonadota</taxon>
        <taxon>Gammaproteobacteria</taxon>
        <taxon>sulfur-oxidizing symbionts</taxon>
    </lineage>
</organism>
<name>A0A1T2L3U8_9GAMM</name>
<dbReference type="GO" id="GO:0050380">
    <property type="term" value="F:undecaprenyl-diphosphatase activity"/>
    <property type="evidence" value="ECO:0007669"/>
    <property type="project" value="UniProtKB-EC"/>
</dbReference>
<dbReference type="InterPro" id="IPR036938">
    <property type="entry name" value="PAP2/HPO_sf"/>
</dbReference>
<feature type="transmembrane region" description="Helical" evidence="4">
    <location>
        <begin position="168"/>
        <end position="186"/>
    </location>
</feature>
<comment type="caution">
    <text evidence="6">The sequence shown here is derived from an EMBL/GenBank/DDBJ whole genome shotgun (WGS) entry which is preliminary data.</text>
</comment>
<gene>
    <name evidence="6" type="ORF">BOW52_06815</name>
</gene>
<evidence type="ECO:0000256" key="1">
    <source>
        <dbReference type="ARBA" id="ARBA00012374"/>
    </source>
</evidence>
<keyword evidence="4" id="KW-1133">Transmembrane helix</keyword>
<dbReference type="Gene3D" id="1.20.144.10">
    <property type="entry name" value="Phosphatidic acid phosphatase type 2/haloperoxidase"/>
    <property type="match status" value="1"/>
</dbReference>
<accession>A0A1T2L3U8</accession>
<evidence type="ECO:0000313" key="6">
    <source>
        <dbReference type="EMBL" id="OOZ39783.1"/>
    </source>
</evidence>